<accession>A0A1I2PAI6</accession>
<keyword evidence="3" id="KW-1185">Reference proteome</keyword>
<feature type="transmembrane region" description="Helical" evidence="1">
    <location>
        <begin position="49"/>
        <end position="72"/>
    </location>
</feature>
<evidence type="ECO:0000313" key="3">
    <source>
        <dbReference type="Proteomes" id="UP000199337"/>
    </source>
</evidence>
<evidence type="ECO:0000256" key="1">
    <source>
        <dbReference type="SAM" id="Phobius"/>
    </source>
</evidence>
<keyword evidence="1" id="KW-0472">Membrane</keyword>
<feature type="transmembrane region" description="Helical" evidence="1">
    <location>
        <begin position="194"/>
        <end position="217"/>
    </location>
</feature>
<dbReference type="AlphaFoldDB" id="A0A1I2PAI6"/>
<feature type="transmembrane region" description="Helical" evidence="1">
    <location>
        <begin position="78"/>
        <end position="97"/>
    </location>
</feature>
<reference evidence="3" key="1">
    <citation type="submission" date="2016-10" db="EMBL/GenBank/DDBJ databases">
        <authorList>
            <person name="Varghese N."/>
            <person name="Submissions S."/>
        </authorList>
    </citation>
    <scope>NUCLEOTIDE SEQUENCE [LARGE SCALE GENOMIC DNA]</scope>
    <source>
        <strain evidence="3">DSM 17038</strain>
    </source>
</reference>
<proteinExistence type="predicted"/>
<dbReference type="Proteomes" id="UP000199337">
    <property type="component" value="Unassembled WGS sequence"/>
</dbReference>
<feature type="transmembrane region" description="Helical" evidence="1">
    <location>
        <begin position="223"/>
        <end position="241"/>
    </location>
</feature>
<keyword evidence="1" id="KW-0812">Transmembrane</keyword>
<feature type="transmembrane region" description="Helical" evidence="1">
    <location>
        <begin position="151"/>
        <end position="173"/>
    </location>
</feature>
<evidence type="ECO:0000313" key="2">
    <source>
        <dbReference type="EMBL" id="SFG13104.1"/>
    </source>
</evidence>
<protein>
    <submittedName>
        <fullName evidence="2">Energy-coupling factor transport system substrate-specific component</fullName>
    </submittedName>
</protein>
<sequence length="242" mass="25951">MQEILSPFKQKNTLLHICLCALVFIGMAVPFKVMVLIKGVTEVRPVNAVPVAVGLLFGPAGAWGCAIGNLIADLFGTFSKGSVLGFAGNFIAAYLPFKLWHIFRKGEAPNVKSLKNIGIYIFISAIGALATGILIACGMDVFLGFWSRELFTIICLNDFLFPLFIGLPVFIVLTCEDNKIPPFMPQRQSGSPALRNACVVLSVVMALSVLIMVYLGFAMSGSLLMLICGGVFLLSIAGVIVL</sequence>
<feature type="transmembrane region" description="Helical" evidence="1">
    <location>
        <begin position="117"/>
        <end position="145"/>
    </location>
</feature>
<gene>
    <name evidence="2" type="ORF">SAMN05660649_00802</name>
</gene>
<feature type="transmembrane region" description="Helical" evidence="1">
    <location>
        <begin position="14"/>
        <end position="37"/>
    </location>
</feature>
<organism evidence="2 3">
    <name type="scientific">Desulfotruncus arcticus DSM 17038</name>
    <dbReference type="NCBI Taxonomy" id="1121424"/>
    <lineage>
        <taxon>Bacteria</taxon>
        <taxon>Bacillati</taxon>
        <taxon>Bacillota</taxon>
        <taxon>Clostridia</taxon>
        <taxon>Eubacteriales</taxon>
        <taxon>Desulfallaceae</taxon>
        <taxon>Desulfotruncus</taxon>
    </lineage>
</organism>
<keyword evidence="1" id="KW-1133">Transmembrane helix</keyword>
<dbReference type="EMBL" id="FOOX01000002">
    <property type="protein sequence ID" value="SFG13104.1"/>
    <property type="molecule type" value="Genomic_DNA"/>
</dbReference>
<name>A0A1I2PAI6_9FIRM</name>
<dbReference type="STRING" id="341036.SAMN05660649_00802"/>